<comment type="caution">
    <text evidence="1">The sequence shown here is derived from an EMBL/GenBank/DDBJ whole genome shotgun (WGS) entry which is preliminary data.</text>
</comment>
<accession>A0A813LCZ6</accession>
<dbReference type="InterPro" id="IPR043136">
    <property type="entry name" value="B30.2/SPRY_sf"/>
</dbReference>
<dbReference type="Proteomes" id="UP000626109">
    <property type="component" value="Unassembled WGS sequence"/>
</dbReference>
<dbReference type="AlphaFoldDB" id="A0A813LCZ6"/>
<dbReference type="SUPFAM" id="SSF49899">
    <property type="entry name" value="Concanavalin A-like lectins/glucanases"/>
    <property type="match status" value="2"/>
</dbReference>
<evidence type="ECO:0008006" key="3">
    <source>
        <dbReference type="Google" id="ProtNLM"/>
    </source>
</evidence>
<proteinExistence type="predicted"/>
<evidence type="ECO:0000313" key="2">
    <source>
        <dbReference type="Proteomes" id="UP000626109"/>
    </source>
</evidence>
<sequence length="314" mass="34478">MAPLSSSSRNRPQKSALVALAVAGTAAWRCLSVVSDTSFVAGSSGRVIARDAASVARGAFTFGLKTDDKHQGFLTKQEDSGLRCTTVGTSYQGHWNTVLGDKALPASGRSYWEVKFVKKPTDAWEYIGVAEANADPTQPLIRNREGAGWFLGSNWEDSFVYTHMAMQKKWQDDKMAQGMAFINDQIANQQLDPKETERQLREQVESHYTGPGTHVGQYMEYPRFEKGRVVGIDYDGDDGSLAFWADGKFLGIVRDLEGKPLNLKGRKVMPALSVFGRNTGNSEQGTIMEVRTGLDAPARPELTEGGSWYHGGSR</sequence>
<organism evidence="1 2">
    <name type="scientific">Polarella glacialis</name>
    <name type="common">Dinoflagellate</name>
    <dbReference type="NCBI Taxonomy" id="89957"/>
    <lineage>
        <taxon>Eukaryota</taxon>
        <taxon>Sar</taxon>
        <taxon>Alveolata</taxon>
        <taxon>Dinophyceae</taxon>
        <taxon>Suessiales</taxon>
        <taxon>Suessiaceae</taxon>
        <taxon>Polarella</taxon>
    </lineage>
</organism>
<reference evidence="1" key="1">
    <citation type="submission" date="2021-02" db="EMBL/GenBank/DDBJ databases">
        <authorList>
            <person name="Dougan E. K."/>
            <person name="Rhodes N."/>
            <person name="Thang M."/>
            <person name="Chan C."/>
        </authorList>
    </citation>
    <scope>NUCLEOTIDE SEQUENCE</scope>
</reference>
<dbReference type="Gene3D" id="2.60.120.920">
    <property type="match status" value="1"/>
</dbReference>
<evidence type="ECO:0000313" key="1">
    <source>
        <dbReference type="EMBL" id="CAE8729865.1"/>
    </source>
</evidence>
<dbReference type="EMBL" id="CAJNNW010035757">
    <property type="protein sequence ID" value="CAE8729865.1"/>
    <property type="molecule type" value="Genomic_DNA"/>
</dbReference>
<protein>
    <recommendedName>
        <fullName evidence="3">B30.2/SPRY domain-containing protein</fullName>
    </recommendedName>
</protein>
<name>A0A813LCZ6_POLGL</name>
<dbReference type="InterPro" id="IPR013320">
    <property type="entry name" value="ConA-like_dom_sf"/>
</dbReference>
<gene>
    <name evidence="1" type="ORF">PGLA2088_LOCUS45552</name>
</gene>